<dbReference type="SUPFAM" id="SSF53335">
    <property type="entry name" value="S-adenosyl-L-methionine-dependent methyltransferases"/>
    <property type="match status" value="1"/>
</dbReference>
<evidence type="ECO:0008006" key="3">
    <source>
        <dbReference type="Google" id="ProtNLM"/>
    </source>
</evidence>
<dbReference type="InterPro" id="IPR029063">
    <property type="entry name" value="SAM-dependent_MTases_sf"/>
</dbReference>
<evidence type="ECO:0000313" key="2">
    <source>
        <dbReference type="Proteomes" id="UP000218627"/>
    </source>
</evidence>
<evidence type="ECO:0000313" key="1">
    <source>
        <dbReference type="EMBL" id="SNZ15198.1"/>
    </source>
</evidence>
<name>A0A285P162_9AQUI</name>
<reference evidence="2" key="1">
    <citation type="submission" date="2017-09" db="EMBL/GenBank/DDBJ databases">
        <authorList>
            <person name="Varghese N."/>
            <person name="Submissions S."/>
        </authorList>
    </citation>
    <scope>NUCLEOTIDE SEQUENCE [LARGE SCALE GENOMIC DNA]</scope>
    <source>
        <strain evidence="2">DSM 2913</strain>
    </source>
</reference>
<dbReference type="AlphaFoldDB" id="A0A285P162"/>
<keyword evidence="2" id="KW-1185">Reference proteome</keyword>
<organism evidence="1 2">
    <name type="scientific">Hydrogenobacter hydrogenophilus</name>
    <dbReference type="NCBI Taxonomy" id="35835"/>
    <lineage>
        <taxon>Bacteria</taxon>
        <taxon>Pseudomonadati</taxon>
        <taxon>Aquificota</taxon>
        <taxon>Aquificia</taxon>
        <taxon>Aquificales</taxon>
        <taxon>Aquificaceae</taxon>
        <taxon>Hydrogenobacter</taxon>
    </lineage>
</organism>
<gene>
    <name evidence="1" type="ORF">SAMN06265353_1319</name>
</gene>
<dbReference type="Gene3D" id="3.40.50.150">
    <property type="entry name" value="Vaccinia Virus protein VP39"/>
    <property type="match status" value="1"/>
</dbReference>
<dbReference type="EMBL" id="OBEN01000007">
    <property type="protein sequence ID" value="SNZ15198.1"/>
    <property type="molecule type" value="Genomic_DNA"/>
</dbReference>
<accession>A0A285P162</accession>
<dbReference type="Proteomes" id="UP000218627">
    <property type="component" value="Unassembled WGS sequence"/>
</dbReference>
<proteinExistence type="predicted"/>
<protein>
    <recommendedName>
        <fullName evidence="3">O-methyltransferase domain-containing protein</fullName>
    </recommendedName>
</protein>
<sequence length="73" mass="8226">MGGAEGALAKALKNAYPRTYVLCLDKDPELIKEEEKRWEKIEFVCADFLDFKAEGVLIWWFLPTLTTGLMGSG</sequence>